<dbReference type="EMBL" id="FWWW01000058">
    <property type="protein sequence ID" value="SMB92436.1"/>
    <property type="molecule type" value="Genomic_DNA"/>
</dbReference>
<sequence length="33" mass="3627">MALAEAEVCEALDQFFPVCLARLARAKSFPILC</sequence>
<keyword evidence="2" id="KW-1185">Reference proteome</keyword>
<protein>
    <submittedName>
        <fullName evidence="1">Uncharacterized protein</fullName>
    </submittedName>
</protein>
<organism evidence="1 2">
    <name type="scientific">Hymenobacter roseosalivarius DSM 11622</name>
    <dbReference type="NCBI Taxonomy" id="645990"/>
    <lineage>
        <taxon>Bacteria</taxon>
        <taxon>Pseudomonadati</taxon>
        <taxon>Bacteroidota</taxon>
        <taxon>Cytophagia</taxon>
        <taxon>Cytophagales</taxon>
        <taxon>Hymenobacteraceae</taxon>
        <taxon>Hymenobacter</taxon>
    </lineage>
</organism>
<dbReference type="STRING" id="645990.SAMN00120144_2158"/>
<evidence type="ECO:0000313" key="2">
    <source>
        <dbReference type="Proteomes" id="UP000192266"/>
    </source>
</evidence>
<gene>
    <name evidence="1" type="ORF">SAMN00120144_2158</name>
</gene>
<dbReference type="AlphaFoldDB" id="A0A1W1VGJ7"/>
<evidence type="ECO:0000313" key="1">
    <source>
        <dbReference type="EMBL" id="SMB92436.1"/>
    </source>
</evidence>
<dbReference type="Proteomes" id="UP000192266">
    <property type="component" value="Unassembled WGS sequence"/>
</dbReference>
<accession>A0A1W1VGJ7</accession>
<reference evidence="1 2" key="1">
    <citation type="submission" date="2017-04" db="EMBL/GenBank/DDBJ databases">
        <authorList>
            <person name="Afonso C.L."/>
            <person name="Miller P.J."/>
            <person name="Scott M.A."/>
            <person name="Spackman E."/>
            <person name="Goraichik I."/>
            <person name="Dimitrov K.M."/>
            <person name="Suarez D.L."/>
            <person name="Swayne D.E."/>
        </authorList>
    </citation>
    <scope>NUCLEOTIDE SEQUENCE [LARGE SCALE GENOMIC DNA]</scope>
    <source>
        <strain evidence="1 2">DSM 11622</strain>
    </source>
</reference>
<name>A0A1W1VGJ7_9BACT</name>
<proteinExistence type="predicted"/>